<dbReference type="HOGENOM" id="CLU_2528321_0_0_1"/>
<evidence type="ECO:0000256" key="1">
    <source>
        <dbReference type="SAM" id="MobiDB-lite"/>
    </source>
</evidence>
<sequence>MASISEDDSKRKGRRDGSPDPPNIPIAIIERGSMPDQRVLVSTLAHVYTAPGSAASAWDDDGGLGCPCFAWSWRRSCIGRRGRK</sequence>
<gene>
    <name evidence="2" type="ORF">PISMIDRAFT_689561</name>
</gene>
<feature type="region of interest" description="Disordered" evidence="1">
    <location>
        <begin position="1"/>
        <end position="25"/>
    </location>
</feature>
<dbReference type="InterPro" id="IPR014776">
    <property type="entry name" value="4pyrrole_Mease_sub2"/>
</dbReference>
<name>A0A0C9XJ45_9AGAM</name>
<dbReference type="Proteomes" id="UP000054018">
    <property type="component" value="Unassembled WGS sequence"/>
</dbReference>
<protein>
    <submittedName>
        <fullName evidence="2">Uncharacterized protein</fullName>
    </submittedName>
</protein>
<evidence type="ECO:0000313" key="2">
    <source>
        <dbReference type="EMBL" id="KIK12345.1"/>
    </source>
</evidence>
<organism evidence="2 3">
    <name type="scientific">Pisolithus microcarpus 441</name>
    <dbReference type="NCBI Taxonomy" id="765257"/>
    <lineage>
        <taxon>Eukaryota</taxon>
        <taxon>Fungi</taxon>
        <taxon>Dikarya</taxon>
        <taxon>Basidiomycota</taxon>
        <taxon>Agaricomycotina</taxon>
        <taxon>Agaricomycetes</taxon>
        <taxon>Agaricomycetidae</taxon>
        <taxon>Boletales</taxon>
        <taxon>Sclerodermatineae</taxon>
        <taxon>Pisolithaceae</taxon>
        <taxon>Pisolithus</taxon>
    </lineage>
</organism>
<keyword evidence="3" id="KW-1185">Reference proteome</keyword>
<dbReference type="GO" id="GO:0008168">
    <property type="term" value="F:methyltransferase activity"/>
    <property type="evidence" value="ECO:0007669"/>
    <property type="project" value="InterPro"/>
</dbReference>
<dbReference type="Gene3D" id="3.30.950.10">
    <property type="entry name" value="Methyltransferase, Cobalt-precorrin-4 Transmethylase, Domain 2"/>
    <property type="match status" value="1"/>
</dbReference>
<dbReference type="EMBL" id="KN834091">
    <property type="protein sequence ID" value="KIK12345.1"/>
    <property type="molecule type" value="Genomic_DNA"/>
</dbReference>
<dbReference type="STRING" id="765257.A0A0C9XJ45"/>
<dbReference type="OrthoDB" id="508204at2759"/>
<accession>A0A0C9XJ45</accession>
<proteinExistence type="predicted"/>
<reference evidence="2 3" key="1">
    <citation type="submission" date="2014-04" db="EMBL/GenBank/DDBJ databases">
        <authorList>
            <consortium name="DOE Joint Genome Institute"/>
            <person name="Kuo A."/>
            <person name="Kohler A."/>
            <person name="Costa M.D."/>
            <person name="Nagy L.G."/>
            <person name="Floudas D."/>
            <person name="Copeland A."/>
            <person name="Barry K.W."/>
            <person name="Cichocki N."/>
            <person name="Veneault-Fourrey C."/>
            <person name="LaButti K."/>
            <person name="Lindquist E.A."/>
            <person name="Lipzen A."/>
            <person name="Lundell T."/>
            <person name="Morin E."/>
            <person name="Murat C."/>
            <person name="Sun H."/>
            <person name="Tunlid A."/>
            <person name="Henrissat B."/>
            <person name="Grigoriev I.V."/>
            <person name="Hibbett D.S."/>
            <person name="Martin F."/>
            <person name="Nordberg H.P."/>
            <person name="Cantor M.N."/>
            <person name="Hua S.X."/>
        </authorList>
    </citation>
    <scope>NUCLEOTIDE SEQUENCE [LARGE SCALE GENOMIC DNA]</scope>
    <source>
        <strain evidence="2 3">441</strain>
    </source>
</reference>
<feature type="compositionally biased region" description="Basic and acidic residues" evidence="1">
    <location>
        <begin position="7"/>
        <end position="18"/>
    </location>
</feature>
<evidence type="ECO:0000313" key="3">
    <source>
        <dbReference type="Proteomes" id="UP000054018"/>
    </source>
</evidence>
<dbReference type="AlphaFoldDB" id="A0A0C9XJ45"/>
<reference evidence="3" key="2">
    <citation type="submission" date="2015-01" db="EMBL/GenBank/DDBJ databases">
        <title>Evolutionary Origins and Diversification of the Mycorrhizal Mutualists.</title>
        <authorList>
            <consortium name="DOE Joint Genome Institute"/>
            <consortium name="Mycorrhizal Genomics Consortium"/>
            <person name="Kohler A."/>
            <person name="Kuo A."/>
            <person name="Nagy L.G."/>
            <person name="Floudas D."/>
            <person name="Copeland A."/>
            <person name="Barry K.W."/>
            <person name="Cichocki N."/>
            <person name="Veneault-Fourrey C."/>
            <person name="LaButti K."/>
            <person name="Lindquist E.A."/>
            <person name="Lipzen A."/>
            <person name="Lundell T."/>
            <person name="Morin E."/>
            <person name="Murat C."/>
            <person name="Riley R."/>
            <person name="Ohm R."/>
            <person name="Sun H."/>
            <person name="Tunlid A."/>
            <person name="Henrissat B."/>
            <person name="Grigoriev I.V."/>
            <person name="Hibbett D.S."/>
            <person name="Martin F."/>
        </authorList>
    </citation>
    <scope>NUCLEOTIDE SEQUENCE [LARGE SCALE GENOMIC DNA]</scope>
    <source>
        <strain evidence="3">441</strain>
    </source>
</reference>